<dbReference type="CDD" id="cd09618">
    <property type="entry name" value="CBM9_like_2"/>
    <property type="match status" value="1"/>
</dbReference>
<dbReference type="EMBL" id="JMIH01000014">
    <property type="protein sequence ID" value="KEO75174.1"/>
    <property type="molecule type" value="Genomic_DNA"/>
</dbReference>
<evidence type="ECO:0000259" key="3">
    <source>
        <dbReference type="Pfam" id="PF19313"/>
    </source>
</evidence>
<evidence type="ECO:0000256" key="1">
    <source>
        <dbReference type="SAM" id="SignalP"/>
    </source>
</evidence>
<accession>A0A074L202</accession>
<evidence type="ECO:0000313" key="5">
    <source>
        <dbReference type="Proteomes" id="UP000027821"/>
    </source>
</evidence>
<dbReference type="InterPro" id="IPR045670">
    <property type="entry name" value="DUF5916"/>
</dbReference>
<evidence type="ECO:0000259" key="2">
    <source>
        <dbReference type="Pfam" id="PF06452"/>
    </source>
</evidence>
<dbReference type="AlphaFoldDB" id="A0A074L202"/>
<protein>
    <submittedName>
        <fullName evidence="4">Uncharacterized protein</fullName>
    </submittedName>
</protein>
<dbReference type="RefSeq" id="WP_035071807.1">
    <property type="nucleotide sequence ID" value="NZ_JMIH01000014.1"/>
</dbReference>
<dbReference type="OrthoDB" id="9786766at2"/>
<dbReference type="InterPro" id="IPR010502">
    <property type="entry name" value="Carb-bd_dom_fam9"/>
</dbReference>
<sequence>MKYRLVFLLFFVSIVARGQNGRADSDHEVNIFKTNESIKIDGRLDEPAWKEAKKLTSFRQQFPDEGDLASQQTEVKIMYDKNFLYIGARLHDTTEGPHIISSLRRDYEFDDNDAFAVAIGPFDDGMNGFYFSVNPLNIQTEALITNGNNLEIVWDNFWFSDVQVFEDYWEVEIAIPFKTLRFTTGTEYWKINFLRNDLKNFETSSWVPVPINQSIAHLAFTGFMNWDNPIEPQGPNIAIIPYTSGQTVKNHEAGTPSQQDGSIGFDAKIAITPALNLDLTVNPDFSTVEVDQQQTNLDRFELFFPERRQFFLENADLFGDFGFTNIRPFFSRRIGLVSDTLGRTRENRILYGARLNGKVGDDLRVGLLNMQTEKEDGIGVPGQNFTVATFQQKMFTRSNIAGIFVNRQTTNAIEGGSTAPAYNRLVGLDYNLASPDNKWNGIFFVHRTFSPHLDGNEYSHASYLRYNIRNWELNWNHEFVGEHFNAEVGYVPRVGYWRFEPNAEFRVFPLKSGILAHRFKIYYNLYKDVNFDLKTDEQITFNYRLEFKNTSYLNFRIYNQFIYLFFPFDPTRTGGEQLAEGSTVSYTRAGITYGSDARKQLNLYSSAYYGSFYNGKRYFARNELIYRIQPYGSVSLFTEFNRIALPDPYNTANLWLVGPRVELSFTDQLFLSTFIQYNNQIDNINLNARFQWRFRPVSDLFIVYTDNYFPENLQVKNRSLVLKFSYWFNI</sequence>
<keyword evidence="1" id="KW-0732">Signal</keyword>
<comment type="caution">
    <text evidence="4">The sequence shown here is derived from an EMBL/GenBank/DDBJ whole genome shotgun (WGS) entry which is preliminary data.</text>
</comment>
<name>A0A074L202_9BACT</name>
<feature type="domain" description="Carbohydrate-binding" evidence="2">
    <location>
        <begin position="40"/>
        <end position="199"/>
    </location>
</feature>
<dbReference type="STRING" id="1048983.EL17_05760"/>
<proteinExistence type="predicted"/>
<feature type="chain" id="PRO_5001695739" evidence="1">
    <location>
        <begin position="19"/>
        <end position="730"/>
    </location>
</feature>
<dbReference type="Gene3D" id="2.60.40.1190">
    <property type="match status" value="1"/>
</dbReference>
<organism evidence="4 5">
    <name type="scientific">Anditalea andensis</name>
    <dbReference type="NCBI Taxonomy" id="1048983"/>
    <lineage>
        <taxon>Bacteria</taxon>
        <taxon>Pseudomonadati</taxon>
        <taxon>Bacteroidota</taxon>
        <taxon>Cytophagia</taxon>
        <taxon>Cytophagales</taxon>
        <taxon>Cytophagaceae</taxon>
        <taxon>Anditalea</taxon>
    </lineage>
</organism>
<dbReference type="GO" id="GO:0004553">
    <property type="term" value="F:hydrolase activity, hydrolyzing O-glycosyl compounds"/>
    <property type="evidence" value="ECO:0007669"/>
    <property type="project" value="InterPro"/>
</dbReference>
<gene>
    <name evidence="4" type="ORF">EL17_05760</name>
</gene>
<dbReference type="Proteomes" id="UP000027821">
    <property type="component" value="Unassembled WGS sequence"/>
</dbReference>
<dbReference type="GO" id="GO:0016052">
    <property type="term" value="P:carbohydrate catabolic process"/>
    <property type="evidence" value="ECO:0007669"/>
    <property type="project" value="InterPro"/>
</dbReference>
<dbReference type="Pfam" id="PF19313">
    <property type="entry name" value="DUF5916"/>
    <property type="match status" value="1"/>
</dbReference>
<dbReference type="SUPFAM" id="SSF49344">
    <property type="entry name" value="CBD9-like"/>
    <property type="match status" value="1"/>
</dbReference>
<keyword evidence="5" id="KW-1185">Reference proteome</keyword>
<feature type="signal peptide" evidence="1">
    <location>
        <begin position="1"/>
        <end position="18"/>
    </location>
</feature>
<evidence type="ECO:0000313" key="4">
    <source>
        <dbReference type="EMBL" id="KEO75174.1"/>
    </source>
</evidence>
<dbReference type="GO" id="GO:0030246">
    <property type="term" value="F:carbohydrate binding"/>
    <property type="evidence" value="ECO:0007669"/>
    <property type="project" value="InterPro"/>
</dbReference>
<dbReference type="Pfam" id="PF06452">
    <property type="entry name" value="CBM9_1"/>
    <property type="match status" value="1"/>
</dbReference>
<reference evidence="4 5" key="1">
    <citation type="submission" date="2014-04" db="EMBL/GenBank/DDBJ databases">
        <title>Characterization and application of a salt tolerant electro-active bacterium.</title>
        <authorList>
            <person name="Yang L."/>
            <person name="Wei S."/>
            <person name="Tay Q.X.M."/>
        </authorList>
    </citation>
    <scope>NUCLEOTIDE SEQUENCE [LARGE SCALE GENOMIC DNA]</scope>
    <source>
        <strain evidence="4 5">LY1</strain>
    </source>
</reference>
<dbReference type="eggNOG" id="COG2091">
    <property type="taxonomic scope" value="Bacteria"/>
</dbReference>
<feature type="domain" description="DUF5916" evidence="3">
    <location>
        <begin position="238"/>
        <end position="630"/>
    </location>
</feature>